<evidence type="ECO:0000313" key="2">
    <source>
        <dbReference type="EMBL" id="MBP2238527.1"/>
    </source>
</evidence>
<protein>
    <submittedName>
        <fullName evidence="2">Uncharacterized protein (DUF1330 family)</fullName>
    </submittedName>
</protein>
<dbReference type="RefSeq" id="WP_209605631.1">
    <property type="nucleotide sequence ID" value="NZ_JAGILA010000008.1"/>
</dbReference>
<feature type="domain" description="DUF1330" evidence="1">
    <location>
        <begin position="3"/>
        <end position="95"/>
    </location>
</feature>
<dbReference type="InterPro" id="IPR010753">
    <property type="entry name" value="DUF1330"/>
</dbReference>
<dbReference type="PANTHER" id="PTHR41521:SF4">
    <property type="entry name" value="BLR0684 PROTEIN"/>
    <property type="match status" value="1"/>
</dbReference>
<accession>A0ABS4R6K8</accession>
<evidence type="ECO:0000259" key="1">
    <source>
        <dbReference type="Pfam" id="PF07045"/>
    </source>
</evidence>
<dbReference type="PANTHER" id="PTHR41521">
    <property type="match status" value="1"/>
</dbReference>
<organism evidence="2 3">
    <name type="scientific">Sinorhizobium kostiense</name>
    <dbReference type="NCBI Taxonomy" id="76747"/>
    <lineage>
        <taxon>Bacteria</taxon>
        <taxon>Pseudomonadati</taxon>
        <taxon>Pseudomonadota</taxon>
        <taxon>Alphaproteobacteria</taxon>
        <taxon>Hyphomicrobiales</taxon>
        <taxon>Rhizobiaceae</taxon>
        <taxon>Sinorhizobium/Ensifer group</taxon>
        <taxon>Sinorhizobium</taxon>
    </lineage>
</organism>
<reference evidence="2 3" key="1">
    <citation type="submission" date="2021-03" db="EMBL/GenBank/DDBJ databases">
        <title>Genomic Encyclopedia of Type Strains, Phase IV (KMG-IV): sequencing the most valuable type-strain genomes for metagenomic binning, comparative biology and taxonomic classification.</title>
        <authorList>
            <person name="Goeker M."/>
        </authorList>
    </citation>
    <scope>NUCLEOTIDE SEQUENCE [LARGE SCALE GENOMIC DNA]</scope>
    <source>
        <strain evidence="2 3">DSM 13372</strain>
    </source>
</reference>
<dbReference type="Gene3D" id="3.30.70.100">
    <property type="match status" value="1"/>
</dbReference>
<evidence type="ECO:0000313" key="3">
    <source>
        <dbReference type="Proteomes" id="UP000730739"/>
    </source>
</evidence>
<dbReference type="Pfam" id="PF07045">
    <property type="entry name" value="DUF1330"/>
    <property type="match status" value="1"/>
</dbReference>
<dbReference type="InterPro" id="IPR011008">
    <property type="entry name" value="Dimeric_a/b-barrel"/>
</dbReference>
<sequence>MAKGYWVASVDVTDPEGYEAYKTENAIAFQKYGARFLTRGGQCEIAEGRLRSRIVVIEFPSYAEALECYHSPEYAKAMALRQGKSVMDLAIVEGYDSQ</sequence>
<comment type="caution">
    <text evidence="2">The sequence shown here is derived from an EMBL/GenBank/DDBJ whole genome shotgun (WGS) entry which is preliminary data.</text>
</comment>
<gene>
    <name evidence="2" type="ORF">J2Z31_005064</name>
</gene>
<dbReference type="Proteomes" id="UP000730739">
    <property type="component" value="Unassembled WGS sequence"/>
</dbReference>
<keyword evidence="3" id="KW-1185">Reference proteome</keyword>
<dbReference type="EMBL" id="JAGILA010000008">
    <property type="protein sequence ID" value="MBP2238527.1"/>
    <property type="molecule type" value="Genomic_DNA"/>
</dbReference>
<name>A0ABS4R6K8_9HYPH</name>
<proteinExistence type="predicted"/>
<dbReference type="SUPFAM" id="SSF54909">
    <property type="entry name" value="Dimeric alpha+beta barrel"/>
    <property type="match status" value="1"/>
</dbReference>